<evidence type="ECO:0000256" key="11">
    <source>
        <dbReference type="ARBA" id="ARBA00022842"/>
    </source>
</evidence>
<evidence type="ECO:0000256" key="5">
    <source>
        <dbReference type="ARBA" id="ARBA00005165"/>
    </source>
</evidence>
<evidence type="ECO:0000256" key="3">
    <source>
        <dbReference type="ARBA" id="ARBA00003814"/>
    </source>
</evidence>
<dbReference type="NCBIfam" id="TIGR00693">
    <property type="entry name" value="thiE"/>
    <property type="match status" value="1"/>
</dbReference>
<dbReference type="InterPro" id="IPR036206">
    <property type="entry name" value="ThiamineP_synth_sf"/>
</dbReference>
<dbReference type="CDD" id="cd01170">
    <property type="entry name" value="THZ_kinase"/>
    <property type="match status" value="1"/>
</dbReference>
<dbReference type="InterPro" id="IPR013785">
    <property type="entry name" value="Aldolase_TIM"/>
</dbReference>
<reference evidence="19" key="1">
    <citation type="submission" date="2020-11" db="EMBL/GenBank/DDBJ databases">
        <authorList>
            <consortium name="DOE Joint Genome Institute"/>
            <person name="Ahrendt S."/>
            <person name="Riley R."/>
            <person name="Andreopoulos W."/>
            <person name="LaButti K."/>
            <person name="Pangilinan J."/>
            <person name="Ruiz-duenas F.J."/>
            <person name="Barrasa J.M."/>
            <person name="Sanchez-Garcia M."/>
            <person name="Camarero S."/>
            <person name="Miyauchi S."/>
            <person name="Serrano A."/>
            <person name="Linde D."/>
            <person name="Babiker R."/>
            <person name="Drula E."/>
            <person name="Ayuso-Fernandez I."/>
            <person name="Pacheco R."/>
            <person name="Padilla G."/>
            <person name="Ferreira P."/>
            <person name="Barriuso J."/>
            <person name="Kellner H."/>
            <person name="Castanera R."/>
            <person name="Alfaro M."/>
            <person name="Ramirez L."/>
            <person name="Pisabarro A.G."/>
            <person name="Kuo A."/>
            <person name="Tritt A."/>
            <person name="Lipzen A."/>
            <person name="He G."/>
            <person name="Yan M."/>
            <person name="Ng V."/>
            <person name="Cullen D."/>
            <person name="Martin F."/>
            <person name="Rosso M.-N."/>
            <person name="Henrissat B."/>
            <person name="Hibbett D."/>
            <person name="Martinez A.T."/>
            <person name="Grigoriev I.V."/>
        </authorList>
    </citation>
    <scope>NUCLEOTIDE SEQUENCE</scope>
    <source>
        <strain evidence="19">AH 44721</strain>
    </source>
</reference>
<dbReference type="InterPro" id="IPR029056">
    <property type="entry name" value="Ribokinase-like"/>
</dbReference>
<comment type="pathway">
    <text evidence="5">Cofactor biosynthesis; thiamine diphosphate biosynthesis; thiamine phosphate from 4-amino-2-methyl-5-diphosphomethylpyrimidine and 4-methyl-5-(2-phosphoethyl)-thiazole: step 1/1.</text>
</comment>
<comment type="cofactor">
    <cofactor evidence="2">
        <name>Mg(2+)</name>
        <dbReference type="ChEBI" id="CHEBI:18420"/>
    </cofactor>
</comment>
<proteinExistence type="inferred from homology"/>
<dbReference type="InterPro" id="IPR022998">
    <property type="entry name" value="ThiamineP_synth_TenI"/>
</dbReference>
<evidence type="ECO:0000256" key="2">
    <source>
        <dbReference type="ARBA" id="ARBA00001946"/>
    </source>
</evidence>
<dbReference type="NCBIfam" id="NF006830">
    <property type="entry name" value="PRK09355.1"/>
    <property type="match status" value="1"/>
</dbReference>
<keyword evidence="6" id="KW-0808">Transferase</keyword>
<keyword evidence="12" id="KW-0784">Thiamine biosynthesis</keyword>
<evidence type="ECO:0000259" key="18">
    <source>
        <dbReference type="Pfam" id="PF02581"/>
    </source>
</evidence>
<comment type="pathway">
    <text evidence="4">Cofactor biosynthesis; thiamine diphosphate biosynthesis; 4-methyl-5-(2-phosphoethyl)-thiazole from 5-(2-hydroxyethyl)-4-methylthiazole: step 1/1.</text>
</comment>
<keyword evidence="10" id="KW-0067">ATP-binding</keyword>
<comment type="similarity">
    <text evidence="17">In the N-terminal section; belongs to the thiamine-phosphate synthase family.</text>
</comment>
<evidence type="ECO:0000256" key="14">
    <source>
        <dbReference type="ARBA" id="ARBA00047851"/>
    </source>
</evidence>
<evidence type="ECO:0000256" key="15">
    <source>
        <dbReference type="ARBA" id="ARBA00047883"/>
    </source>
</evidence>
<accession>A0A9P5N9L4</accession>
<dbReference type="PANTHER" id="PTHR20857">
    <property type="entry name" value="THIAMINE-PHOSPHATE PYROPHOSPHORYLASE"/>
    <property type="match status" value="1"/>
</dbReference>
<dbReference type="GO" id="GO:0004789">
    <property type="term" value="F:thiamine-phosphate diphosphorylase activity"/>
    <property type="evidence" value="ECO:0007669"/>
    <property type="project" value="UniProtKB-EC"/>
</dbReference>
<dbReference type="HAMAP" id="MF_00228">
    <property type="entry name" value="Thz_kinase"/>
    <property type="match status" value="1"/>
</dbReference>
<dbReference type="Proteomes" id="UP000724874">
    <property type="component" value="Unassembled WGS sequence"/>
</dbReference>
<evidence type="ECO:0000256" key="16">
    <source>
        <dbReference type="ARBA" id="ARBA00061146"/>
    </source>
</evidence>
<comment type="catalytic activity">
    <reaction evidence="15">
        <text>2-[(2R,5Z)-2-carboxy-4-methylthiazol-5(2H)-ylidene]ethyl phosphate + 4-amino-2-methyl-5-(diphosphooxymethyl)pyrimidine + 2 H(+) = thiamine phosphate + CO2 + diphosphate</text>
        <dbReference type="Rhea" id="RHEA:47844"/>
        <dbReference type="ChEBI" id="CHEBI:15378"/>
        <dbReference type="ChEBI" id="CHEBI:16526"/>
        <dbReference type="ChEBI" id="CHEBI:33019"/>
        <dbReference type="ChEBI" id="CHEBI:37575"/>
        <dbReference type="ChEBI" id="CHEBI:57841"/>
        <dbReference type="ChEBI" id="CHEBI:62899"/>
        <dbReference type="EC" id="2.5.1.3"/>
    </reaction>
</comment>
<comment type="catalytic activity">
    <reaction evidence="1">
        <text>5-(2-hydroxyethyl)-4-methylthiazole + ATP = 4-methyl-5-(2-phosphooxyethyl)-thiazole + ADP + H(+)</text>
        <dbReference type="Rhea" id="RHEA:24212"/>
        <dbReference type="ChEBI" id="CHEBI:15378"/>
        <dbReference type="ChEBI" id="CHEBI:17957"/>
        <dbReference type="ChEBI" id="CHEBI:30616"/>
        <dbReference type="ChEBI" id="CHEBI:58296"/>
        <dbReference type="ChEBI" id="CHEBI:456216"/>
        <dbReference type="EC" id="2.7.1.50"/>
    </reaction>
</comment>
<dbReference type="PRINTS" id="PR01099">
    <property type="entry name" value="HYETHTZKNASE"/>
</dbReference>
<keyword evidence="8" id="KW-0547">Nucleotide-binding</keyword>
<evidence type="ECO:0000256" key="9">
    <source>
        <dbReference type="ARBA" id="ARBA00022777"/>
    </source>
</evidence>
<evidence type="ECO:0000256" key="17">
    <source>
        <dbReference type="ARBA" id="ARBA00061283"/>
    </source>
</evidence>
<dbReference type="CDD" id="cd00564">
    <property type="entry name" value="TMP_TenI"/>
    <property type="match status" value="1"/>
</dbReference>
<dbReference type="FunFam" id="3.20.20.70:FF:000104">
    <property type="entry name" value="Thiamine biosynthetic bifunctional enzyme"/>
    <property type="match status" value="1"/>
</dbReference>
<evidence type="ECO:0000256" key="8">
    <source>
        <dbReference type="ARBA" id="ARBA00022741"/>
    </source>
</evidence>
<evidence type="ECO:0000256" key="7">
    <source>
        <dbReference type="ARBA" id="ARBA00022723"/>
    </source>
</evidence>
<keyword evidence="9" id="KW-0418">Kinase</keyword>
<feature type="domain" description="Thiamine phosphate synthase/TenI" evidence="18">
    <location>
        <begin position="8"/>
        <end position="200"/>
    </location>
</feature>
<comment type="catalytic activity">
    <reaction evidence="13">
        <text>4-methyl-5-(2-phosphooxyethyl)-thiazole + 4-amino-2-methyl-5-(diphosphooxymethyl)pyrimidine + H(+) = thiamine phosphate + diphosphate</text>
        <dbReference type="Rhea" id="RHEA:22328"/>
        <dbReference type="ChEBI" id="CHEBI:15378"/>
        <dbReference type="ChEBI" id="CHEBI:33019"/>
        <dbReference type="ChEBI" id="CHEBI:37575"/>
        <dbReference type="ChEBI" id="CHEBI:57841"/>
        <dbReference type="ChEBI" id="CHEBI:58296"/>
        <dbReference type="EC" id="2.5.1.3"/>
    </reaction>
</comment>
<dbReference type="Gene3D" id="3.20.20.70">
    <property type="entry name" value="Aldolase class I"/>
    <property type="match status" value="1"/>
</dbReference>
<dbReference type="Gene3D" id="3.40.1190.20">
    <property type="match status" value="1"/>
</dbReference>
<evidence type="ECO:0000256" key="6">
    <source>
        <dbReference type="ARBA" id="ARBA00022679"/>
    </source>
</evidence>
<dbReference type="SUPFAM" id="SSF53613">
    <property type="entry name" value="Ribokinase-like"/>
    <property type="match status" value="1"/>
</dbReference>
<dbReference type="GO" id="GO:0005737">
    <property type="term" value="C:cytoplasm"/>
    <property type="evidence" value="ECO:0007669"/>
    <property type="project" value="TreeGrafter"/>
</dbReference>
<dbReference type="GO" id="GO:0009228">
    <property type="term" value="P:thiamine biosynthetic process"/>
    <property type="evidence" value="ECO:0007669"/>
    <property type="project" value="UniProtKB-KW"/>
</dbReference>
<keyword evidence="11" id="KW-0460">Magnesium</keyword>
<evidence type="ECO:0000256" key="4">
    <source>
        <dbReference type="ARBA" id="ARBA00004868"/>
    </source>
</evidence>
<comment type="similarity">
    <text evidence="16">In the C-terminal section; belongs to the Thz kinase family.</text>
</comment>
<sequence>MRSVDYSIYLVTGRDLLPPGKDFLTSLEESIQGGVTLVQLREKELDTQTFIDLAIRSKAICDKYNVPFLINDRIDVALIAKTDGVHIGQTDMSVEQARSLLPAGSIIGLSCTSVEHIREAVRLNVDYVGIGPVWGTQTKKLSNPIIGVRGVGAMLAELDGTNIKAVAISGIKSTNLLRTLHGSMSQTNHALDGIAVVSEIVASADPRSAAQKLKSIFSEFKRAYTPHPLGFPQALTGTDTNGPGKSIAPSADSIMDGVVCLMNEIRKANPLVHQITNAVVTTQSANVTLAIGASPIMATEPQEMEDLARISGALLINIGSMRAETVDGIGLAGTFANSFRKPVVFDPVGVGASTFRKSSVRTLLDTFQSSVIKGNAGELAALAGTTEVESKGVDSVGPGFKDPANFVRNLAKRERCIVVLSGPVDYVSDGVSVVALANGHELLGHITGSGCILGSCIASYCATASQVAQADPNIENGGIFRGDMFTAAIAGVLVLTVAAELAVKSGDVKGLIDALWSLSPEQVREMSRLTVSKAIHQQELRVYCGAE</sequence>
<name>A0A9P5N9L4_GYMJU</name>
<comment type="caution">
    <text evidence="19">The sequence shown here is derived from an EMBL/GenBank/DDBJ whole genome shotgun (WGS) entry which is preliminary data.</text>
</comment>
<comment type="function">
    <text evidence="3">Condenses 4-methyl-5-(beta-hydroxyethyl)thiazole monophosphate (THZ-P) and 2-methyl-4-amino-5-hydroxymethyl pyrimidine pyrophosphate (HMP-PP) to form thiamine monophosphate (TMP).</text>
</comment>
<evidence type="ECO:0000256" key="12">
    <source>
        <dbReference type="ARBA" id="ARBA00022977"/>
    </source>
</evidence>
<dbReference type="Pfam" id="PF02110">
    <property type="entry name" value="HK"/>
    <property type="match status" value="1"/>
</dbReference>
<dbReference type="AlphaFoldDB" id="A0A9P5N9L4"/>
<gene>
    <name evidence="19" type="ORF">CPB84DRAFT_1817656</name>
</gene>
<evidence type="ECO:0000313" key="20">
    <source>
        <dbReference type="Proteomes" id="UP000724874"/>
    </source>
</evidence>
<dbReference type="GO" id="GO:0005524">
    <property type="term" value="F:ATP binding"/>
    <property type="evidence" value="ECO:0007669"/>
    <property type="project" value="UniProtKB-KW"/>
</dbReference>
<organism evidence="19 20">
    <name type="scientific">Gymnopilus junonius</name>
    <name type="common">Spectacular rustgill mushroom</name>
    <name type="synonym">Gymnopilus spectabilis subsp. junonius</name>
    <dbReference type="NCBI Taxonomy" id="109634"/>
    <lineage>
        <taxon>Eukaryota</taxon>
        <taxon>Fungi</taxon>
        <taxon>Dikarya</taxon>
        <taxon>Basidiomycota</taxon>
        <taxon>Agaricomycotina</taxon>
        <taxon>Agaricomycetes</taxon>
        <taxon>Agaricomycetidae</taxon>
        <taxon>Agaricales</taxon>
        <taxon>Agaricineae</taxon>
        <taxon>Hymenogastraceae</taxon>
        <taxon>Gymnopilus</taxon>
    </lineage>
</organism>
<dbReference type="PANTHER" id="PTHR20857:SF23">
    <property type="entry name" value="THIAMINE BIOSYNTHETIC BIFUNCTIONAL ENZYME"/>
    <property type="match status" value="1"/>
</dbReference>
<dbReference type="InterPro" id="IPR034291">
    <property type="entry name" value="TMP_synthase"/>
</dbReference>
<dbReference type="InterPro" id="IPR000417">
    <property type="entry name" value="Hyethyz_kinase"/>
</dbReference>
<dbReference type="HAMAP" id="MF_00097">
    <property type="entry name" value="TMP_synthase"/>
    <property type="match status" value="1"/>
</dbReference>
<comment type="catalytic activity">
    <reaction evidence="14">
        <text>2-(2-carboxy-4-methylthiazol-5-yl)ethyl phosphate + 4-amino-2-methyl-5-(diphosphooxymethyl)pyrimidine + 2 H(+) = thiamine phosphate + CO2 + diphosphate</text>
        <dbReference type="Rhea" id="RHEA:47848"/>
        <dbReference type="ChEBI" id="CHEBI:15378"/>
        <dbReference type="ChEBI" id="CHEBI:16526"/>
        <dbReference type="ChEBI" id="CHEBI:33019"/>
        <dbReference type="ChEBI" id="CHEBI:37575"/>
        <dbReference type="ChEBI" id="CHEBI:57841"/>
        <dbReference type="ChEBI" id="CHEBI:62890"/>
        <dbReference type="EC" id="2.5.1.3"/>
    </reaction>
</comment>
<dbReference type="Pfam" id="PF02581">
    <property type="entry name" value="TMP-TENI"/>
    <property type="match status" value="1"/>
</dbReference>
<evidence type="ECO:0000256" key="13">
    <source>
        <dbReference type="ARBA" id="ARBA00047334"/>
    </source>
</evidence>
<dbReference type="GO" id="GO:0000287">
    <property type="term" value="F:magnesium ion binding"/>
    <property type="evidence" value="ECO:0007669"/>
    <property type="project" value="InterPro"/>
</dbReference>
<evidence type="ECO:0000256" key="10">
    <source>
        <dbReference type="ARBA" id="ARBA00022840"/>
    </source>
</evidence>
<dbReference type="OrthoDB" id="4994at2759"/>
<dbReference type="EMBL" id="JADNYJ010000179">
    <property type="protein sequence ID" value="KAF8876702.1"/>
    <property type="molecule type" value="Genomic_DNA"/>
</dbReference>
<keyword evidence="20" id="KW-1185">Reference proteome</keyword>
<keyword evidence="7" id="KW-0479">Metal-binding</keyword>
<dbReference type="SUPFAM" id="SSF51391">
    <property type="entry name" value="Thiamin phosphate synthase"/>
    <property type="match status" value="1"/>
</dbReference>
<evidence type="ECO:0000313" key="19">
    <source>
        <dbReference type="EMBL" id="KAF8876702.1"/>
    </source>
</evidence>
<protein>
    <submittedName>
        <fullName evidence="19">TMP-TENI-domain-containing protein</fullName>
    </submittedName>
</protein>
<dbReference type="GO" id="GO:0004417">
    <property type="term" value="F:hydroxyethylthiazole kinase activity"/>
    <property type="evidence" value="ECO:0007669"/>
    <property type="project" value="UniProtKB-EC"/>
</dbReference>
<evidence type="ECO:0000256" key="1">
    <source>
        <dbReference type="ARBA" id="ARBA00001771"/>
    </source>
</evidence>